<evidence type="ECO:0000313" key="2">
    <source>
        <dbReference type="EMBL" id="CAK9150183.1"/>
    </source>
</evidence>
<evidence type="ECO:0000313" key="3">
    <source>
        <dbReference type="Proteomes" id="UP001642360"/>
    </source>
</evidence>
<comment type="caution">
    <text evidence="2">The sequence shown here is derived from an EMBL/GenBank/DDBJ whole genome shotgun (WGS) entry which is preliminary data.</text>
</comment>
<evidence type="ECO:0000256" key="1">
    <source>
        <dbReference type="SAM" id="MobiDB-lite"/>
    </source>
</evidence>
<name>A0ABC8RYX8_9AQUA</name>
<feature type="region of interest" description="Disordered" evidence="1">
    <location>
        <begin position="535"/>
        <end position="567"/>
    </location>
</feature>
<protein>
    <recommendedName>
        <fullName evidence="4">Phytochrome kinase substrate 1</fullName>
    </recommendedName>
</protein>
<gene>
    <name evidence="2" type="ORF">ILEXP_LOCUS18305</name>
</gene>
<sequence length="567" mass="62341">MDTPTAIKAFQYNSTQQPIFTVMETPLHYRSFAQKSSPSDASFSSYLRPEELKPASQEDVGCTVDDPELSIFEAQKYFNENNDTKECRNPNLPPAINGGNLEYERCDLSKVPRLSSVSSVDGYNRNYRVRSFHATPTASSEASWNSQTGLLSNPPGSIAVSLRNISSSYHEKKKESKARKWFFCRKCPCSGKKSVQVDESPPEPRTPVDFHSNNSKATLYGQSQSPKKMEEKASIQSKKNTVTNDLVERHEKVSINSQRFSSENHFSSNTPCHQRIVGSGRSFNDVLKGLPPQPTSSLDDPPRESLEVFQPLDELIPRKSIEVQKRIANTNGDGDHRGFSFPGSPISRVTATEDDVASDASSDLFEIESFSTQTMSYPIPMYRRRDSLDEAPTFNARRLATSNEIGTLYGRRSLDEPMTPSMATTECYEPSEASIDWSVTTAEGFDRASMTNFSVTASEIEDVRISRHCLEKGGGMVYTHGGRGGGRGGGGESGKRKGNGLLLSCRHEKAVSVGPHPVKCVAEGEAEAPPPFPVISTDGHVSSRPPKPNKTTVTRSHSARLSVAFAT</sequence>
<proteinExistence type="predicted"/>
<dbReference type="InterPro" id="IPR039615">
    <property type="entry name" value="PKS"/>
</dbReference>
<feature type="compositionally biased region" description="Polar residues" evidence="1">
    <location>
        <begin position="211"/>
        <end position="226"/>
    </location>
</feature>
<dbReference type="PANTHER" id="PTHR33781">
    <property type="entry name" value="PROTEIN PHYTOCHROME KINASE SUBSTRATE 1-RELATED"/>
    <property type="match status" value="1"/>
</dbReference>
<accession>A0ABC8RYX8</accession>
<feature type="region of interest" description="Disordered" evidence="1">
    <location>
        <begin position="191"/>
        <end position="238"/>
    </location>
</feature>
<organism evidence="2 3">
    <name type="scientific">Ilex paraguariensis</name>
    <name type="common">yerba mate</name>
    <dbReference type="NCBI Taxonomy" id="185542"/>
    <lineage>
        <taxon>Eukaryota</taxon>
        <taxon>Viridiplantae</taxon>
        <taxon>Streptophyta</taxon>
        <taxon>Embryophyta</taxon>
        <taxon>Tracheophyta</taxon>
        <taxon>Spermatophyta</taxon>
        <taxon>Magnoliopsida</taxon>
        <taxon>eudicotyledons</taxon>
        <taxon>Gunneridae</taxon>
        <taxon>Pentapetalae</taxon>
        <taxon>asterids</taxon>
        <taxon>campanulids</taxon>
        <taxon>Aquifoliales</taxon>
        <taxon>Aquifoliaceae</taxon>
        <taxon>Ilex</taxon>
    </lineage>
</organism>
<dbReference type="AlphaFoldDB" id="A0ABC8RYX8"/>
<keyword evidence="3" id="KW-1185">Reference proteome</keyword>
<evidence type="ECO:0008006" key="4">
    <source>
        <dbReference type="Google" id="ProtNLM"/>
    </source>
</evidence>
<dbReference type="PANTHER" id="PTHR33781:SF1">
    <property type="entry name" value="PROTEIN PHYTOCHROME KINASE SUBSTRATE 4"/>
    <property type="match status" value="1"/>
</dbReference>
<dbReference type="Proteomes" id="UP001642360">
    <property type="component" value="Unassembled WGS sequence"/>
</dbReference>
<reference evidence="2 3" key="1">
    <citation type="submission" date="2024-02" db="EMBL/GenBank/DDBJ databases">
        <authorList>
            <person name="Vignale AGUSTIN F."/>
            <person name="Sosa J E."/>
            <person name="Modenutti C."/>
        </authorList>
    </citation>
    <scope>NUCLEOTIDE SEQUENCE [LARGE SCALE GENOMIC DNA]</scope>
</reference>
<dbReference type="EMBL" id="CAUOFW020001992">
    <property type="protein sequence ID" value="CAK9150183.1"/>
    <property type="molecule type" value="Genomic_DNA"/>
</dbReference>